<keyword evidence="2" id="KW-0413">Isomerase</keyword>
<evidence type="ECO:0000313" key="3">
    <source>
        <dbReference type="Proteomes" id="UP001595913"/>
    </source>
</evidence>
<evidence type="ECO:0000313" key="2">
    <source>
        <dbReference type="EMBL" id="MFC4649548.1"/>
    </source>
</evidence>
<feature type="non-terminal residue" evidence="2">
    <location>
        <position position="1"/>
    </location>
</feature>
<comment type="caution">
    <text evidence="2">The sequence shown here is derived from an EMBL/GenBank/DDBJ whole genome shotgun (WGS) entry which is preliminary data.</text>
</comment>
<name>A0ABV9J543_9ACTN</name>
<feature type="compositionally biased region" description="Pro residues" evidence="1">
    <location>
        <begin position="1"/>
        <end position="12"/>
    </location>
</feature>
<proteinExistence type="predicted"/>
<accession>A0ABV9J543</accession>
<protein>
    <submittedName>
        <fullName evidence="2">L-ribulose-5-phosphate 4-epimerase</fullName>
        <ecNumber evidence="2">5.1.3.4</ecNumber>
    </submittedName>
</protein>
<evidence type="ECO:0000256" key="1">
    <source>
        <dbReference type="SAM" id="MobiDB-lite"/>
    </source>
</evidence>
<feature type="region of interest" description="Disordered" evidence="1">
    <location>
        <begin position="1"/>
        <end position="37"/>
    </location>
</feature>
<dbReference type="GO" id="GO:0008742">
    <property type="term" value="F:L-ribulose-phosphate 4-epimerase activity"/>
    <property type="evidence" value="ECO:0007669"/>
    <property type="project" value="UniProtKB-EC"/>
</dbReference>
<reference evidence="3" key="1">
    <citation type="journal article" date="2019" name="Int. J. Syst. Evol. Microbiol.">
        <title>The Global Catalogue of Microorganisms (GCM) 10K type strain sequencing project: providing services to taxonomists for standard genome sequencing and annotation.</title>
        <authorList>
            <consortium name="The Broad Institute Genomics Platform"/>
            <consortium name="The Broad Institute Genome Sequencing Center for Infectious Disease"/>
            <person name="Wu L."/>
            <person name="Ma J."/>
        </authorList>
    </citation>
    <scope>NUCLEOTIDE SEQUENCE [LARGE SCALE GENOMIC DNA]</scope>
    <source>
        <strain evidence="3">CGMCC 4.7117</strain>
    </source>
</reference>
<dbReference type="Proteomes" id="UP001595913">
    <property type="component" value="Unassembled WGS sequence"/>
</dbReference>
<keyword evidence="3" id="KW-1185">Reference proteome</keyword>
<dbReference type="EMBL" id="JBHSFR010000038">
    <property type="protein sequence ID" value="MFC4649548.1"/>
    <property type="molecule type" value="Genomic_DNA"/>
</dbReference>
<dbReference type="EC" id="5.1.3.4" evidence="2"/>
<sequence length="37" mass="3990">LALSPTTPPPPHLLARHYTRKHGPDAYYGNPTPAPSP</sequence>
<gene>
    <name evidence="2" type="primary">araD</name>
    <name evidence="2" type="ORF">ACFPEU_47085</name>
</gene>
<organism evidence="2 3">
    <name type="scientific">Streptomyces mangrovi</name>
    <dbReference type="NCBI Taxonomy" id="1206892"/>
    <lineage>
        <taxon>Bacteria</taxon>
        <taxon>Bacillati</taxon>
        <taxon>Actinomycetota</taxon>
        <taxon>Actinomycetes</taxon>
        <taxon>Kitasatosporales</taxon>
        <taxon>Streptomycetaceae</taxon>
        <taxon>Streptomyces</taxon>
    </lineage>
</organism>